<evidence type="ECO:0000256" key="1">
    <source>
        <dbReference type="ARBA" id="ARBA00007452"/>
    </source>
</evidence>
<evidence type="ECO:0000256" key="2">
    <source>
        <dbReference type="ARBA" id="ARBA00021310"/>
    </source>
</evidence>
<proteinExistence type="inferred from homology"/>
<dbReference type="GO" id="GO:0006310">
    <property type="term" value="P:DNA recombination"/>
    <property type="evidence" value="ECO:0007669"/>
    <property type="project" value="UniProtKB-KW"/>
</dbReference>
<evidence type="ECO:0000256" key="6">
    <source>
        <dbReference type="ARBA" id="ARBA00033409"/>
    </source>
</evidence>
<dbReference type="Gene3D" id="2.40.50.140">
    <property type="entry name" value="Nucleic acid-binding proteins"/>
    <property type="match status" value="1"/>
</dbReference>
<feature type="domain" description="DNA replication/recombination mediator RecO N-terminal" evidence="7">
    <location>
        <begin position="7"/>
        <end position="85"/>
    </location>
</feature>
<organism evidence="8">
    <name type="scientific">freshwater metagenome</name>
    <dbReference type="NCBI Taxonomy" id="449393"/>
    <lineage>
        <taxon>unclassified sequences</taxon>
        <taxon>metagenomes</taxon>
        <taxon>ecological metagenomes</taxon>
    </lineage>
</organism>
<dbReference type="AlphaFoldDB" id="A0A6J6FBZ1"/>
<dbReference type="SUPFAM" id="SSF57863">
    <property type="entry name" value="ArfGap/RecO-like zinc finger"/>
    <property type="match status" value="1"/>
</dbReference>
<dbReference type="SUPFAM" id="SSF50249">
    <property type="entry name" value="Nucleic acid-binding proteins"/>
    <property type="match status" value="1"/>
</dbReference>
<comment type="similarity">
    <text evidence="1">Belongs to the RecO family.</text>
</comment>
<dbReference type="HAMAP" id="MF_00201">
    <property type="entry name" value="RecO"/>
    <property type="match status" value="1"/>
</dbReference>
<accession>A0A6J6FBZ1</accession>
<dbReference type="GO" id="GO:0043590">
    <property type="term" value="C:bacterial nucleoid"/>
    <property type="evidence" value="ECO:0007669"/>
    <property type="project" value="TreeGrafter"/>
</dbReference>
<dbReference type="Pfam" id="PF02565">
    <property type="entry name" value="RecO_C"/>
    <property type="match status" value="1"/>
</dbReference>
<reference evidence="8" key="1">
    <citation type="submission" date="2020-05" db="EMBL/GenBank/DDBJ databases">
        <authorList>
            <person name="Chiriac C."/>
            <person name="Salcher M."/>
            <person name="Ghai R."/>
            <person name="Kavagutti S V."/>
        </authorList>
    </citation>
    <scope>NUCLEOTIDE SEQUENCE</scope>
</reference>
<evidence type="ECO:0000256" key="3">
    <source>
        <dbReference type="ARBA" id="ARBA00022763"/>
    </source>
</evidence>
<evidence type="ECO:0000313" key="8">
    <source>
        <dbReference type="EMBL" id="CAB4584723.1"/>
    </source>
</evidence>
<evidence type="ECO:0000256" key="5">
    <source>
        <dbReference type="ARBA" id="ARBA00023204"/>
    </source>
</evidence>
<dbReference type="InterPro" id="IPR042242">
    <property type="entry name" value="RecO_C"/>
</dbReference>
<dbReference type="PANTHER" id="PTHR33991:SF1">
    <property type="entry name" value="DNA REPAIR PROTEIN RECO"/>
    <property type="match status" value="1"/>
</dbReference>
<evidence type="ECO:0000259" key="7">
    <source>
        <dbReference type="Pfam" id="PF11967"/>
    </source>
</evidence>
<dbReference type="InterPro" id="IPR012340">
    <property type="entry name" value="NA-bd_OB-fold"/>
</dbReference>
<dbReference type="Pfam" id="PF11967">
    <property type="entry name" value="RecO_N"/>
    <property type="match status" value="1"/>
</dbReference>
<protein>
    <recommendedName>
        <fullName evidence="2">DNA repair protein RecO</fullName>
    </recommendedName>
    <alternativeName>
        <fullName evidence="6">Recombination protein O</fullName>
    </alternativeName>
</protein>
<dbReference type="InterPro" id="IPR022572">
    <property type="entry name" value="DNA_rep/recomb_RecO_N"/>
</dbReference>
<dbReference type="InterPro" id="IPR037278">
    <property type="entry name" value="ARFGAP/RecO"/>
</dbReference>
<dbReference type="Gene3D" id="1.20.1440.120">
    <property type="entry name" value="Recombination protein O, C-terminal domain"/>
    <property type="match status" value="1"/>
</dbReference>
<keyword evidence="3" id="KW-0227">DNA damage</keyword>
<dbReference type="EMBL" id="CAEZTT010000174">
    <property type="protein sequence ID" value="CAB4584723.1"/>
    <property type="molecule type" value="Genomic_DNA"/>
</dbReference>
<dbReference type="GO" id="GO:0006302">
    <property type="term" value="P:double-strand break repair"/>
    <property type="evidence" value="ECO:0007669"/>
    <property type="project" value="TreeGrafter"/>
</dbReference>
<name>A0A6J6FBZ1_9ZZZZ</name>
<dbReference type="InterPro" id="IPR003717">
    <property type="entry name" value="RecO"/>
</dbReference>
<dbReference type="Gene3D" id="6.20.220.20">
    <property type="entry name" value="Recombination protein O, zinc-binding domain"/>
    <property type="match status" value="1"/>
</dbReference>
<keyword evidence="4" id="KW-0233">DNA recombination</keyword>
<keyword evidence="5" id="KW-0234">DNA repair</keyword>
<sequence>MGKNQGMPVYRDEAIVLRTQRLGEADRIVTLLTKQHGQLRAVAKGVRKTTSRLGARVEPFSHIDLLLATGKNLEIISQVESISAYGAQLASDYPRWTAGQAMLETAEKLTAETNEPALQQYLLLLGGLRSLVTAEHDPGLILDAFILRSLSVAGYAPSFADCAHCGELGPHRAFSPSAGGMVCSSCRPIGSASPRPETVELMAALLSGDWAVADAASIPSRNESRSLTAAYLTWQIDRQLRSLRLVERN</sequence>
<gene>
    <name evidence="8" type="ORF">UFOPK1726_01152</name>
</gene>
<dbReference type="NCBIfam" id="TIGR00613">
    <property type="entry name" value="reco"/>
    <property type="match status" value="1"/>
</dbReference>
<dbReference type="PANTHER" id="PTHR33991">
    <property type="entry name" value="DNA REPAIR PROTEIN RECO"/>
    <property type="match status" value="1"/>
</dbReference>
<evidence type="ECO:0000256" key="4">
    <source>
        <dbReference type="ARBA" id="ARBA00023172"/>
    </source>
</evidence>